<sequence length="143" mass="15396">MELNKRDLICRASDALDCTRREEGETDDRSSSRARCLPRTPMILASFLHPRGDPLKSPVSDCRRNSSARRQDCDAASGDGGSRRFAADASVVASAVAAGTEESSDPPGIPDHQINPQEGGEARQGRGKLSAARPWPFFTSNVL</sequence>
<name>A0A1D6GK80_MAIZE</name>
<proteinExistence type="predicted"/>
<evidence type="ECO:0000313" key="2">
    <source>
        <dbReference type="EMBL" id="AQK63752.1"/>
    </source>
</evidence>
<dbReference type="ExpressionAtlas" id="A0A1D6GK80">
    <property type="expression patterns" value="baseline and differential"/>
</dbReference>
<accession>A0A1D6GK80</accession>
<dbReference type="AlphaFoldDB" id="A0A1D6GK80"/>
<reference evidence="2" key="1">
    <citation type="submission" date="2015-12" db="EMBL/GenBank/DDBJ databases">
        <title>Update maize B73 reference genome by single molecule sequencing technologies.</title>
        <authorList>
            <consortium name="Maize Genome Sequencing Project"/>
            <person name="Ware D."/>
        </authorList>
    </citation>
    <scope>NUCLEOTIDE SEQUENCE</scope>
    <source>
        <tissue evidence="2">Seedling</tissue>
    </source>
</reference>
<feature type="region of interest" description="Disordered" evidence="1">
    <location>
        <begin position="47"/>
        <end position="82"/>
    </location>
</feature>
<dbReference type="EMBL" id="CM000781">
    <property type="protein sequence ID" value="AQK63752.1"/>
    <property type="molecule type" value="Genomic_DNA"/>
</dbReference>
<feature type="compositionally biased region" description="Basic and acidic residues" evidence="1">
    <location>
        <begin position="61"/>
        <end position="73"/>
    </location>
</feature>
<organism evidence="2">
    <name type="scientific">Zea mays</name>
    <name type="common">Maize</name>
    <dbReference type="NCBI Taxonomy" id="4577"/>
    <lineage>
        <taxon>Eukaryota</taxon>
        <taxon>Viridiplantae</taxon>
        <taxon>Streptophyta</taxon>
        <taxon>Embryophyta</taxon>
        <taxon>Tracheophyta</taxon>
        <taxon>Spermatophyta</taxon>
        <taxon>Magnoliopsida</taxon>
        <taxon>Liliopsida</taxon>
        <taxon>Poales</taxon>
        <taxon>Poaceae</taxon>
        <taxon>PACMAD clade</taxon>
        <taxon>Panicoideae</taxon>
        <taxon>Andropogonodae</taxon>
        <taxon>Andropogoneae</taxon>
        <taxon>Tripsacinae</taxon>
        <taxon>Zea</taxon>
    </lineage>
</organism>
<protein>
    <submittedName>
        <fullName evidence="2">Protein UPSTREAM OF FLC</fullName>
    </submittedName>
</protein>
<evidence type="ECO:0000256" key="1">
    <source>
        <dbReference type="SAM" id="MobiDB-lite"/>
    </source>
</evidence>
<gene>
    <name evidence="2" type="ORF">ZEAMMB73_Zm00001d013519</name>
</gene>
<feature type="region of interest" description="Disordered" evidence="1">
    <location>
        <begin position="96"/>
        <end position="143"/>
    </location>
</feature>